<keyword evidence="1" id="KW-0812">Transmembrane</keyword>
<name>A0ABX7I2H9_9BACT</name>
<evidence type="ECO:0008006" key="4">
    <source>
        <dbReference type="Google" id="ProtNLM"/>
    </source>
</evidence>
<organism evidence="2 3">
    <name type="scientific">Dyadobacter sandarakinus</name>
    <dbReference type="NCBI Taxonomy" id="2747268"/>
    <lineage>
        <taxon>Bacteria</taxon>
        <taxon>Pseudomonadati</taxon>
        <taxon>Bacteroidota</taxon>
        <taxon>Cytophagia</taxon>
        <taxon>Cytophagales</taxon>
        <taxon>Spirosomataceae</taxon>
        <taxon>Dyadobacter</taxon>
    </lineage>
</organism>
<feature type="transmembrane region" description="Helical" evidence="1">
    <location>
        <begin position="28"/>
        <end position="47"/>
    </location>
</feature>
<dbReference type="Proteomes" id="UP000612680">
    <property type="component" value="Chromosome"/>
</dbReference>
<keyword evidence="3" id="KW-1185">Reference proteome</keyword>
<proteinExistence type="predicted"/>
<reference evidence="2 3" key="1">
    <citation type="submission" date="2020-06" db="EMBL/GenBank/DDBJ databases">
        <title>Dyadobacter sandarakinus sp. nov., isolated from the soil of the Arctic Yellow River Station.</title>
        <authorList>
            <person name="Zhang Y."/>
            <person name="Peng F."/>
        </authorList>
    </citation>
    <scope>NUCLEOTIDE SEQUENCE [LARGE SCALE GENOMIC DNA]</scope>
    <source>
        <strain evidence="2 3">Q3-56</strain>
    </source>
</reference>
<keyword evidence="1" id="KW-0472">Membrane</keyword>
<evidence type="ECO:0000256" key="1">
    <source>
        <dbReference type="SAM" id="Phobius"/>
    </source>
</evidence>
<gene>
    <name evidence="2" type="ORF">HWI92_01865</name>
</gene>
<sequence length="53" mass="5784">MKNLATFLLLSVASMADSLIDSLLSLTFSQWSALGITAFFILLVHSIRKANRG</sequence>
<dbReference type="RefSeq" id="WP_204660512.1">
    <property type="nucleotide sequence ID" value="NZ_CP056775.1"/>
</dbReference>
<accession>A0ABX7I2H9</accession>
<evidence type="ECO:0000313" key="2">
    <source>
        <dbReference type="EMBL" id="QRQ99751.1"/>
    </source>
</evidence>
<protein>
    <recommendedName>
        <fullName evidence="4">Holin</fullName>
    </recommendedName>
</protein>
<dbReference type="EMBL" id="CP056775">
    <property type="protein sequence ID" value="QRQ99751.1"/>
    <property type="molecule type" value="Genomic_DNA"/>
</dbReference>
<keyword evidence="1" id="KW-1133">Transmembrane helix</keyword>
<evidence type="ECO:0000313" key="3">
    <source>
        <dbReference type="Proteomes" id="UP000612680"/>
    </source>
</evidence>